<comment type="caution">
    <text evidence="3">The sequence shown here is derived from an EMBL/GenBank/DDBJ whole genome shotgun (WGS) entry which is preliminary data.</text>
</comment>
<evidence type="ECO:0008006" key="5">
    <source>
        <dbReference type="Google" id="ProtNLM"/>
    </source>
</evidence>
<feature type="transmembrane region" description="Helical" evidence="2">
    <location>
        <begin position="20"/>
        <end position="39"/>
    </location>
</feature>
<proteinExistence type="predicted"/>
<evidence type="ECO:0000256" key="2">
    <source>
        <dbReference type="SAM" id="Phobius"/>
    </source>
</evidence>
<evidence type="ECO:0000313" key="4">
    <source>
        <dbReference type="Proteomes" id="UP001183610"/>
    </source>
</evidence>
<dbReference type="EMBL" id="JAVRET010000002">
    <property type="protein sequence ID" value="MDT0407746.1"/>
    <property type="molecule type" value="Genomic_DNA"/>
</dbReference>
<gene>
    <name evidence="3" type="ORF">RM698_01600</name>
</gene>
<keyword evidence="2" id="KW-0472">Membrane</keyword>
<evidence type="ECO:0000256" key="1">
    <source>
        <dbReference type="SAM" id="MobiDB-lite"/>
    </source>
</evidence>
<feature type="region of interest" description="Disordered" evidence="1">
    <location>
        <begin position="49"/>
        <end position="89"/>
    </location>
</feature>
<feature type="compositionally biased region" description="Low complexity" evidence="1">
    <location>
        <begin position="49"/>
        <end position="80"/>
    </location>
</feature>
<accession>A0ABU2QUX2</accession>
<keyword evidence="2" id="KW-0812">Transmembrane</keyword>
<keyword evidence="4" id="KW-1185">Reference proteome</keyword>
<evidence type="ECO:0000313" key="3">
    <source>
        <dbReference type="EMBL" id="MDT0407746.1"/>
    </source>
</evidence>
<protein>
    <recommendedName>
        <fullName evidence="5">Secreted protein</fullName>
    </recommendedName>
</protein>
<keyword evidence="2" id="KW-1133">Transmembrane helix</keyword>
<dbReference type="RefSeq" id="WP_010262993.1">
    <property type="nucleotide sequence ID" value="NZ_JAVRET010000002.1"/>
</dbReference>
<sequence>MKKRSFTPDRSATGAKGRLVLGALVLVVLLAVAGLVGYLTRPDGAPAAHIPAASPAPTGRDSSSPAPAEDVPEAEAVPPSKVLEPPSTSDPLTYAKAAAVALWSYDTRSTTQVEHLALLERWLTREKQVVDRESVEEQVPSPTLWTEMSASGQYATATAAEARYPEAFARALREDPARLGTAYVYAVTVTGHQSVAWKGHAKAGAETRTATLAVQCRPQRPCALAGVLPTVAP</sequence>
<dbReference type="Proteomes" id="UP001183610">
    <property type="component" value="Unassembled WGS sequence"/>
</dbReference>
<organism evidence="3 4">
    <name type="scientific">Streptomyces evansiae</name>
    <dbReference type="NCBI Taxonomy" id="3075535"/>
    <lineage>
        <taxon>Bacteria</taxon>
        <taxon>Bacillati</taxon>
        <taxon>Actinomycetota</taxon>
        <taxon>Actinomycetes</taxon>
        <taxon>Kitasatosporales</taxon>
        <taxon>Streptomycetaceae</taxon>
        <taxon>Streptomyces</taxon>
    </lineage>
</organism>
<reference evidence="4" key="1">
    <citation type="submission" date="2023-07" db="EMBL/GenBank/DDBJ databases">
        <title>30 novel species of actinomycetes from the DSMZ collection.</title>
        <authorList>
            <person name="Nouioui I."/>
        </authorList>
    </citation>
    <scope>NUCLEOTIDE SEQUENCE [LARGE SCALE GENOMIC DNA]</scope>
    <source>
        <strain evidence="4">DSM 41979</strain>
    </source>
</reference>
<name>A0ABU2QUX2_9ACTN</name>